<dbReference type="Proteomes" id="UP000256345">
    <property type="component" value="Unassembled WGS sequence"/>
</dbReference>
<accession>A0ABX9JRX1</accession>
<dbReference type="EMBL" id="QUMU01000012">
    <property type="protein sequence ID" value="REG25974.1"/>
    <property type="molecule type" value="Genomic_DNA"/>
</dbReference>
<evidence type="ECO:0000256" key="1">
    <source>
        <dbReference type="SAM" id="MobiDB-lite"/>
    </source>
</evidence>
<dbReference type="Pfam" id="PF03703">
    <property type="entry name" value="bPH_2"/>
    <property type="match status" value="1"/>
</dbReference>
<feature type="region of interest" description="Disordered" evidence="1">
    <location>
        <begin position="203"/>
        <end position="233"/>
    </location>
</feature>
<sequence length="264" mass="29259">MPTELLRRWVLQVARVPPEPKPPEGASGPVRVFRAAPAYYRYRQVRWGLGQLGGAVGLVAGYLMMPFWLRSLRLPFLLEYVPLIEALACVGFLLQLSVSYTVLQLDYELRWYLVSDRSLRIREGVLSTREQTMTFANVQHVGIRQGPLQRLLGIADLEVWTAGGGEAKGEAHEHSHDGGLHVGYLRGVDNAAELRAGILAHLRQSRDSGLGDPDDEQGPRSSGEATSPVPPRLLEAASELLREVRLLRQEAVLPTDKRADTSPD</sequence>
<evidence type="ECO:0000259" key="3">
    <source>
        <dbReference type="Pfam" id="PF03703"/>
    </source>
</evidence>
<dbReference type="PANTHER" id="PTHR34473:SF2">
    <property type="entry name" value="UPF0699 TRANSMEMBRANE PROTEIN YDBT"/>
    <property type="match status" value="1"/>
</dbReference>
<reference evidence="4 5" key="1">
    <citation type="submission" date="2018-08" db="EMBL/GenBank/DDBJ databases">
        <title>Genomic Encyclopedia of Archaeal and Bacterial Type Strains, Phase II (KMG-II): from individual species to whole genera.</title>
        <authorList>
            <person name="Goeker M."/>
        </authorList>
    </citation>
    <scope>NUCLEOTIDE SEQUENCE [LARGE SCALE GENOMIC DNA]</scope>
    <source>
        <strain evidence="4 5">DSM 2261</strain>
    </source>
</reference>
<protein>
    <submittedName>
        <fullName evidence="4">PH (Pleckstrin Homology) domain-containing protein</fullName>
    </submittedName>
</protein>
<keyword evidence="2" id="KW-0472">Membrane</keyword>
<gene>
    <name evidence="4" type="ORF">ATI61_11269</name>
</gene>
<keyword evidence="2" id="KW-0812">Transmembrane</keyword>
<proteinExistence type="predicted"/>
<name>A0ABX9JRX1_9BACT</name>
<evidence type="ECO:0000313" key="5">
    <source>
        <dbReference type="Proteomes" id="UP000256345"/>
    </source>
</evidence>
<dbReference type="PANTHER" id="PTHR34473">
    <property type="entry name" value="UPF0699 TRANSMEMBRANE PROTEIN YDBS"/>
    <property type="match status" value="1"/>
</dbReference>
<evidence type="ECO:0000256" key="2">
    <source>
        <dbReference type="SAM" id="Phobius"/>
    </source>
</evidence>
<keyword evidence="5" id="KW-1185">Reference proteome</keyword>
<evidence type="ECO:0000313" key="4">
    <source>
        <dbReference type="EMBL" id="REG25974.1"/>
    </source>
</evidence>
<feature type="domain" description="YdbS-like PH" evidence="3">
    <location>
        <begin position="111"/>
        <end position="196"/>
    </location>
</feature>
<comment type="caution">
    <text evidence="4">The sequence shown here is derived from an EMBL/GenBank/DDBJ whole genome shotgun (WGS) entry which is preliminary data.</text>
</comment>
<organism evidence="4 5">
    <name type="scientific">Archangium gephyra</name>
    <dbReference type="NCBI Taxonomy" id="48"/>
    <lineage>
        <taxon>Bacteria</taxon>
        <taxon>Pseudomonadati</taxon>
        <taxon>Myxococcota</taxon>
        <taxon>Myxococcia</taxon>
        <taxon>Myxococcales</taxon>
        <taxon>Cystobacterineae</taxon>
        <taxon>Archangiaceae</taxon>
        <taxon>Archangium</taxon>
    </lineage>
</organism>
<dbReference type="RefSeq" id="WP_245682439.1">
    <property type="nucleotide sequence ID" value="NZ_CP011509.1"/>
</dbReference>
<keyword evidence="2" id="KW-1133">Transmembrane helix</keyword>
<feature type="transmembrane region" description="Helical" evidence="2">
    <location>
        <begin position="49"/>
        <end position="68"/>
    </location>
</feature>
<dbReference type="InterPro" id="IPR005182">
    <property type="entry name" value="YdbS-like_PH"/>
</dbReference>